<comment type="caution">
    <text evidence="3">The sequence shown here is derived from an EMBL/GenBank/DDBJ whole genome shotgun (WGS) entry which is preliminary data.</text>
</comment>
<dbReference type="Proteomes" id="UP001595925">
    <property type="component" value="Unassembled WGS sequence"/>
</dbReference>
<evidence type="ECO:0000313" key="4">
    <source>
        <dbReference type="Proteomes" id="UP001595925"/>
    </source>
</evidence>
<dbReference type="EMBL" id="JBHSJG010000018">
    <property type="protein sequence ID" value="MFC4987193.1"/>
    <property type="molecule type" value="Genomic_DNA"/>
</dbReference>
<keyword evidence="2" id="KW-0472">Membrane</keyword>
<keyword evidence="4" id="KW-1185">Reference proteome</keyword>
<keyword evidence="2" id="KW-0812">Transmembrane</keyword>
<feature type="transmembrane region" description="Helical" evidence="2">
    <location>
        <begin position="178"/>
        <end position="207"/>
    </location>
</feature>
<dbReference type="RefSeq" id="WP_224828512.1">
    <property type="nucleotide sequence ID" value="NZ_JAIVEF010000007.1"/>
</dbReference>
<accession>A0ABD5QBV8</accession>
<feature type="compositionally biased region" description="Basic and acidic residues" evidence="1">
    <location>
        <begin position="387"/>
        <end position="398"/>
    </location>
</feature>
<keyword evidence="2" id="KW-1133">Transmembrane helix</keyword>
<feature type="transmembrane region" description="Helical" evidence="2">
    <location>
        <begin position="94"/>
        <end position="114"/>
    </location>
</feature>
<evidence type="ECO:0000256" key="2">
    <source>
        <dbReference type="SAM" id="Phobius"/>
    </source>
</evidence>
<feature type="transmembrane region" description="Helical" evidence="2">
    <location>
        <begin position="219"/>
        <end position="241"/>
    </location>
</feature>
<evidence type="ECO:0008006" key="5">
    <source>
        <dbReference type="Google" id="ProtNLM"/>
    </source>
</evidence>
<feature type="transmembrane region" description="Helical" evidence="2">
    <location>
        <begin position="24"/>
        <end position="48"/>
    </location>
</feature>
<protein>
    <recommendedName>
        <fullName evidence="5">Glycosyltransferase RgtA/B/C/D-like domain-containing protein</fullName>
    </recommendedName>
</protein>
<proteinExistence type="predicted"/>
<evidence type="ECO:0000313" key="3">
    <source>
        <dbReference type="EMBL" id="MFC4987193.1"/>
    </source>
</evidence>
<feature type="transmembrane region" description="Helical" evidence="2">
    <location>
        <begin position="292"/>
        <end position="313"/>
    </location>
</feature>
<feature type="region of interest" description="Disordered" evidence="1">
    <location>
        <begin position="387"/>
        <end position="415"/>
    </location>
</feature>
<reference evidence="3 4" key="1">
    <citation type="journal article" date="2019" name="Int. J. Syst. Evol. Microbiol.">
        <title>The Global Catalogue of Microorganisms (GCM) 10K type strain sequencing project: providing services to taxonomists for standard genome sequencing and annotation.</title>
        <authorList>
            <consortium name="The Broad Institute Genomics Platform"/>
            <consortium name="The Broad Institute Genome Sequencing Center for Infectious Disease"/>
            <person name="Wu L."/>
            <person name="Ma J."/>
        </authorList>
    </citation>
    <scope>NUCLEOTIDE SEQUENCE [LARGE SCALE GENOMIC DNA]</scope>
    <source>
        <strain evidence="3 4">CGMCC 1.15824</strain>
    </source>
</reference>
<feature type="transmembrane region" description="Helical" evidence="2">
    <location>
        <begin position="149"/>
        <end position="166"/>
    </location>
</feature>
<gene>
    <name evidence="3" type="ORF">ACFPFO_05315</name>
</gene>
<sequence length="415" mass="44714">MVAAAVVAVVVAFALVARRRSRLYGYAGGVALAGHLLLAVVVLPLVPYDWDIDLFHTAAVAILSGADPNLLSPVDAFATVQALLYAAFGADPTVLAVVNGLLAVLIPLPLCYVARRLYAPLESTDGLLVVLLFFPFPFLFNTLPMRDALSTLLAVALLAVCVRVIADGRRRWALPAPALWVAVFLLREELALLILLGAGGALLVAVVRKIAGREIPLRSLALATIPVGVCGFALFSALFPVDALDARVQYRAIGGGAYLESMRYESWLDVVLAAPVRAIYFQFAPFPLHVDSAFDLAAVLSLPLLVALVVIAYRSLRAVEADSAVAVFLLVVYGGGVVGYGLIDSNYGTTIRHRSIFVFLLAVLGAPVLESWYRSLRRYLEETVDQHRQGDEHQHEAQELDAGGGVRAEHRDRTR</sequence>
<feature type="transmembrane region" description="Helical" evidence="2">
    <location>
        <begin position="355"/>
        <end position="373"/>
    </location>
</feature>
<evidence type="ECO:0000256" key="1">
    <source>
        <dbReference type="SAM" id="MobiDB-lite"/>
    </source>
</evidence>
<name>A0ABD5QBV8_9EURY</name>
<dbReference type="AlphaFoldDB" id="A0ABD5QBV8"/>
<feature type="transmembrane region" description="Helical" evidence="2">
    <location>
        <begin position="126"/>
        <end position="143"/>
    </location>
</feature>
<organism evidence="3 4">
    <name type="scientific">Saliphagus infecundisoli</name>
    <dbReference type="NCBI Taxonomy" id="1849069"/>
    <lineage>
        <taxon>Archaea</taxon>
        <taxon>Methanobacteriati</taxon>
        <taxon>Methanobacteriota</taxon>
        <taxon>Stenosarchaea group</taxon>
        <taxon>Halobacteria</taxon>
        <taxon>Halobacteriales</taxon>
        <taxon>Natrialbaceae</taxon>
        <taxon>Saliphagus</taxon>
    </lineage>
</organism>
<feature type="transmembrane region" description="Helical" evidence="2">
    <location>
        <begin position="325"/>
        <end position="343"/>
    </location>
</feature>